<sequence>MTCASPNLLSNGGFRRGFTSWRGKGIHLAKNPLRPNDKSVRISPRGRLIQTVNGKFNRTCAYYLYFRLLNANPPTAKPALFAVVSWLNSKKRVLRTTPLLVLPPRPAKLRFTSYFTIVPPPPVGTTAMSVLFLNGSAPLFIDFISVLAKNVGSPRAVQVTKPLLLSFPF</sequence>
<reference evidence="2" key="1">
    <citation type="submission" date="2016-10" db="EMBL/GenBank/DDBJ databases">
        <authorList>
            <person name="Varghese N."/>
            <person name="Submissions S."/>
        </authorList>
    </citation>
    <scope>NUCLEOTIDE SEQUENCE [LARGE SCALE GENOMIC DNA]</scope>
    <source>
        <strain evidence="2">DSM 45789</strain>
    </source>
</reference>
<proteinExistence type="predicted"/>
<organism evidence="1 2">
    <name type="scientific">Marininema halotolerans</name>
    <dbReference type="NCBI Taxonomy" id="1155944"/>
    <lineage>
        <taxon>Bacteria</taxon>
        <taxon>Bacillati</taxon>
        <taxon>Bacillota</taxon>
        <taxon>Bacilli</taxon>
        <taxon>Bacillales</taxon>
        <taxon>Thermoactinomycetaceae</taxon>
        <taxon>Marininema</taxon>
    </lineage>
</organism>
<evidence type="ECO:0000313" key="2">
    <source>
        <dbReference type="Proteomes" id="UP000198660"/>
    </source>
</evidence>
<keyword evidence="2" id="KW-1185">Reference proteome</keyword>
<dbReference type="RefSeq" id="WP_091832304.1">
    <property type="nucleotide sequence ID" value="NZ_FPAA01000001.1"/>
</dbReference>
<gene>
    <name evidence="1" type="ORF">SAMN05444972_101119</name>
</gene>
<dbReference type="AlphaFoldDB" id="A0A1I6NTK4"/>
<name>A0A1I6NTK4_9BACL</name>
<dbReference type="EMBL" id="FPAA01000001">
    <property type="protein sequence ID" value="SFS31282.1"/>
    <property type="molecule type" value="Genomic_DNA"/>
</dbReference>
<accession>A0A1I6NTK4</accession>
<dbReference type="Proteomes" id="UP000198660">
    <property type="component" value="Unassembled WGS sequence"/>
</dbReference>
<dbReference type="OrthoDB" id="2988614at2"/>
<protein>
    <submittedName>
        <fullName evidence="1">Uncharacterized protein</fullName>
    </submittedName>
</protein>
<evidence type="ECO:0000313" key="1">
    <source>
        <dbReference type="EMBL" id="SFS31282.1"/>
    </source>
</evidence>